<evidence type="ECO:0000256" key="5">
    <source>
        <dbReference type="ARBA" id="ARBA00023163"/>
    </source>
</evidence>
<dbReference type="Proteomes" id="UP001500556">
    <property type="component" value="Unassembled WGS sequence"/>
</dbReference>
<dbReference type="InterPro" id="IPR007627">
    <property type="entry name" value="RNA_pol_sigma70_r2"/>
</dbReference>
<gene>
    <name evidence="8" type="ORF">GCM10025782_07310</name>
</gene>
<dbReference type="PANTHER" id="PTHR43133:SF8">
    <property type="entry name" value="RNA POLYMERASE SIGMA FACTOR HI_1459-RELATED"/>
    <property type="match status" value="1"/>
</dbReference>
<feature type="domain" description="RNA polymerase sigma-70 region 4" evidence="7">
    <location>
        <begin position="122"/>
        <end position="166"/>
    </location>
</feature>
<dbReference type="Pfam" id="PF04545">
    <property type="entry name" value="Sigma70_r4"/>
    <property type="match status" value="1"/>
</dbReference>
<dbReference type="SUPFAM" id="SSF88659">
    <property type="entry name" value="Sigma3 and sigma4 domains of RNA polymerase sigma factors"/>
    <property type="match status" value="1"/>
</dbReference>
<sequence length="179" mass="20113">MSSDSGHRDLEVLYLDHADAMHRAAARVLRGTRVAHRYQDAVQDAVVSLMSSWPTGKVENWEAFMVSVARRKALDILKSADVRHPDYKPVEEHDPLDEEDVAETVTSVLDQDHVVKAAREKLALLPDRDRYVLEQYKALGRPGREVARELGISPGRVSQIATSALKTMGRMLKEEGVTW</sequence>
<name>A0ABP8XSG7_9MICO</name>
<dbReference type="Gene3D" id="1.10.10.10">
    <property type="entry name" value="Winged helix-like DNA-binding domain superfamily/Winged helix DNA-binding domain"/>
    <property type="match status" value="1"/>
</dbReference>
<reference evidence="9" key="1">
    <citation type="journal article" date="2019" name="Int. J. Syst. Evol. Microbiol.">
        <title>The Global Catalogue of Microorganisms (GCM) 10K type strain sequencing project: providing services to taxonomists for standard genome sequencing and annotation.</title>
        <authorList>
            <consortium name="The Broad Institute Genomics Platform"/>
            <consortium name="The Broad Institute Genome Sequencing Center for Infectious Disease"/>
            <person name="Wu L."/>
            <person name="Ma J."/>
        </authorList>
    </citation>
    <scope>NUCLEOTIDE SEQUENCE [LARGE SCALE GENOMIC DNA]</scope>
    <source>
        <strain evidence="9">JCM 18961</strain>
    </source>
</reference>
<dbReference type="InterPro" id="IPR036388">
    <property type="entry name" value="WH-like_DNA-bd_sf"/>
</dbReference>
<comment type="caution">
    <text evidence="8">The sequence shown here is derived from an EMBL/GenBank/DDBJ whole genome shotgun (WGS) entry which is preliminary data.</text>
</comment>
<evidence type="ECO:0000313" key="8">
    <source>
        <dbReference type="EMBL" id="GAA4713615.1"/>
    </source>
</evidence>
<evidence type="ECO:0008006" key="10">
    <source>
        <dbReference type="Google" id="ProtNLM"/>
    </source>
</evidence>
<dbReference type="InterPro" id="IPR007630">
    <property type="entry name" value="RNA_pol_sigma70_r4"/>
</dbReference>
<evidence type="ECO:0000313" key="9">
    <source>
        <dbReference type="Proteomes" id="UP001500556"/>
    </source>
</evidence>
<keyword evidence="5" id="KW-0804">Transcription</keyword>
<proteinExistence type="inferred from homology"/>
<evidence type="ECO:0000259" key="7">
    <source>
        <dbReference type="Pfam" id="PF04545"/>
    </source>
</evidence>
<evidence type="ECO:0000259" key="6">
    <source>
        <dbReference type="Pfam" id="PF04542"/>
    </source>
</evidence>
<dbReference type="InterPro" id="IPR014284">
    <property type="entry name" value="RNA_pol_sigma-70_dom"/>
</dbReference>
<keyword evidence="4" id="KW-0238">DNA-binding</keyword>
<protein>
    <recommendedName>
        <fullName evidence="10">RNA polymerase subunit sigma-70</fullName>
    </recommendedName>
</protein>
<comment type="similarity">
    <text evidence="1">Belongs to the sigma-70 factor family. ECF subfamily.</text>
</comment>
<keyword evidence="2" id="KW-0805">Transcription regulation</keyword>
<dbReference type="Gene3D" id="1.10.1740.10">
    <property type="match status" value="1"/>
</dbReference>
<dbReference type="NCBIfam" id="TIGR02937">
    <property type="entry name" value="sigma70-ECF"/>
    <property type="match status" value="1"/>
</dbReference>
<dbReference type="InterPro" id="IPR039425">
    <property type="entry name" value="RNA_pol_sigma-70-like"/>
</dbReference>
<evidence type="ECO:0000256" key="4">
    <source>
        <dbReference type="ARBA" id="ARBA00023125"/>
    </source>
</evidence>
<dbReference type="Pfam" id="PF04542">
    <property type="entry name" value="Sigma70_r2"/>
    <property type="match status" value="1"/>
</dbReference>
<accession>A0ABP8XSG7</accession>
<dbReference type="SUPFAM" id="SSF88946">
    <property type="entry name" value="Sigma2 domain of RNA polymerase sigma factors"/>
    <property type="match status" value="1"/>
</dbReference>
<dbReference type="InterPro" id="IPR013325">
    <property type="entry name" value="RNA_pol_sigma_r2"/>
</dbReference>
<evidence type="ECO:0000256" key="2">
    <source>
        <dbReference type="ARBA" id="ARBA00023015"/>
    </source>
</evidence>
<feature type="domain" description="RNA polymerase sigma-70 region 2" evidence="6">
    <location>
        <begin position="13"/>
        <end position="80"/>
    </location>
</feature>
<keyword evidence="9" id="KW-1185">Reference proteome</keyword>
<keyword evidence="3" id="KW-0731">Sigma factor</keyword>
<dbReference type="PANTHER" id="PTHR43133">
    <property type="entry name" value="RNA POLYMERASE ECF-TYPE SIGMA FACTO"/>
    <property type="match status" value="1"/>
</dbReference>
<dbReference type="InterPro" id="IPR013324">
    <property type="entry name" value="RNA_pol_sigma_r3/r4-like"/>
</dbReference>
<evidence type="ECO:0000256" key="3">
    <source>
        <dbReference type="ARBA" id="ARBA00023082"/>
    </source>
</evidence>
<evidence type="ECO:0000256" key="1">
    <source>
        <dbReference type="ARBA" id="ARBA00010641"/>
    </source>
</evidence>
<organism evidence="8 9">
    <name type="scientific">Pedococcus ginsenosidimutans</name>
    <dbReference type="NCBI Taxonomy" id="490570"/>
    <lineage>
        <taxon>Bacteria</taxon>
        <taxon>Bacillati</taxon>
        <taxon>Actinomycetota</taxon>
        <taxon>Actinomycetes</taxon>
        <taxon>Micrococcales</taxon>
        <taxon>Intrasporangiaceae</taxon>
        <taxon>Pedococcus</taxon>
    </lineage>
</organism>
<dbReference type="EMBL" id="BAABLO010000001">
    <property type="protein sequence ID" value="GAA4713615.1"/>
    <property type="molecule type" value="Genomic_DNA"/>
</dbReference>